<comment type="caution">
    <text evidence="1">The sequence shown here is derived from an EMBL/GenBank/DDBJ whole genome shotgun (WGS) entry which is preliminary data.</text>
</comment>
<evidence type="ECO:0000313" key="1">
    <source>
        <dbReference type="EMBL" id="GAA3561532.1"/>
    </source>
</evidence>
<sequence>MSQQWFDPGELAQMSRPTMDRAIEAIDRGDLEEARALCSEMRHEWRFLHDLMAEQLLGLVTFIQERFGEEYVADAWTLSMERGWRKDVAKIQQADRREIVKSLAATWRAHSTSGVGSHPGAFTITEDEEKFTFTMNPCGSGQRLWRRGRYQGPNAFGVTRQAHDWSYGREGFPLYCTHCTFMNESLPIRWYGAPLYPSDPPDDFDHDPCVWYWYKNPDDIPERHWTRYGADKPDTVTPAHRSTGE</sequence>
<proteinExistence type="predicted"/>
<dbReference type="Proteomes" id="UP001500689">
    <property type="component" value="Unassembled WGS sequence"/>
</dbReference>
<gene>
    <name evidence="1" type="ORF">GCM10022222_51670</name>
</gene>
<protein>
    <submittedName>
        <fullName evidence="1">Uncharacterized protein</fullName>
    </submittedName>
</protein>
<reference evidence="2" key="1">
    <citation type="journal article" date="2019" name="Int. J. Syst. Evol. Microbiol.">
        <title>The Global Catalogue of Microorganisms (GCM) 10K type strain sequencing project: providing services to taxonomists for standard genome sequencing and annotation.</title>
        <authorList>
            <consortium name="The Broad Institute Genomics Platform"/>
            <consortium name="The Broad Institute Genome Sequencing Center for Infectious Disease"/>
            <person name="Wu L."/>
            <person name="Ma J."/>
        </authorList>
    </citation>
    <scope>NUCLEOTIDE SEQUENCE [LARGE SCALE GENOMIC DNA]</scope>
    <source>
        <strain evidence="2">JCM 16898</strain>
    </source>
</reference>
<name>A0ABP6X799_9PSEU</name>
<dbReference type="EMBL" id="BAAAZN010000011">
    <property type="protein sequence ID" value="GAA3561532.1"/>
    <property type="molecule type" value="Genomic_DNA"/>
</dbReference>
<keyword evidence="2" id="KW-1185">Reference proteome</keyword>
<dbReference type="RefSeq" id="WP_344864183.1">
    <property type="nucleotide sequence ID" value="NZ_BAAAZN010000011.1"/>
</dbReference>
<accession>A0ABP6X799</accession>
<evidence type="ECO:0000313" key="2">
    <source>
        <dbReference type="Proteomes" id="UP001500689"/>
    </source>
</evidence>
<organism evidence="1 2">
    <name type="scientific">Amycolatopsis ultiminotia</name>
    <dbReference type="NCBI Taxonomy" id="543629"/>
    <lineage>
        <taxon>Bacteria</taxon>
        <taxon>Bacillati</taxon>
        <taxon>Actinomycetota</taxon>
        <taxon>Actinomycetes</taxon>
        <taxon>Pseudonocardiales</taxon>
        <taxon>Pseudonocardiaceae</taxon>
        <taxon>Amycolatopsis</taxon>
    </lineage>
</organism>